<dbReference type="InterPro" id="IPR045252">
    <property type="entry name" value="LPCAT1-like"/>
</dbReference>
<dbReference type="GO" id="GO:0008654">
    <property type="term" value="P:phospholipid biosynthetic process"/>
    <property type="evidence" value="ECO:0007669"/>
    <property type="project" value="UniProtKB-KW"/>
</dbReference>
<keyword evidence="10" id="KW-0594">Phospholipid biosynthesis</keyword>
<dbReference type="PANTHER" id="PTHR23063">
    <property type="entry name" value="PHOSPHOLIPID ACYLTRANSFERASE"/>
    <property type="match status" value="1"/>
</dbReference>
<comment type="subcellular location">
    <subcellularLocation>
        <location evidence="1">Membrane</location>
    </subcellularLocation>
</comment>
<keyword evidence="8" id="KW-0443">Lipid metabolism</keyword>
<dbReference type="GO" id="GO:0008374">
    <property type="term" value="F:O-acyltransferase activity"/>
    <property type="evidence" value="ECO:0007669"/>
    <property type="project" value="InterPro"/>
</dbReference>
<evidence type="ECO:0000313" key="14">
    <source>
        <dbReference type="EMBL" id="TNV77601.1"/>
    </source>
</evidence>
<dbReference type="PANTHER" id="PTHR23063:SF52">
    <property type="entry name" value="LYSOPHOSPHATIDYLCHOLINE ACYLTRANSFERASE"/>
    <property type="match status" value="1"/>
</dbReference>
<evidence type="ECO:0000256" key="6">
    <source>
        <dbReference type="ARBA" id="ARBA00022692"/>
    </source>
</evidence>
<organism evidence="14 15">
    <name type="scientific">Halteria grandinella</name>
    <dbReference type="NCBI Taxonomy" id="5974"/>
    <lineage>
        <taxon>Eukaryota</taxon>
        <taxon>Sar</taxon>
        <taxon>Alveolata</taxon>
        <taxon>Ciliophora</taxon>
        <taxon>Intramacronucleata</taxon>
        <taxon>Spirotrichea</taxon>
        <taxon>Stichotrichia</taxon>
        <taxon>Sporadotrichida</taxon>
        <taxon>Halteriidae</taxon>
        <taxon>Halteria</taxon>
    </lineage>
</organism>
<comment type="pathway">
    <text evidence="2">Lipid metabolism.</text>
</comment>
<keyword evidence="7" id="KW-1133">Transmembrane helix</keyword>
<dbReference type="OrthoDB" id="272512at2759"/>
<evidence type="ECO:0000256" key="2">
    <source>
        <dbReference type="ARBA" id="ARBA00005189"/>
    </source>
</evidence>
<dbReference type="Pfam" id="PF01553">
    <property type="entry name" value="Acyltransferase"/>
    <property type="match status" value="1"/>
</dbReference>
<evidence type="ECO:0000256" key="9">
    <source>
        <dbReference type="ARBA" id="ARBA00023136"/>
    </source>
</evidence>
<comment type="similarity">
    <text evidence="3">Belongs to the 1-acyl-sn-glycerol-3-phosphate acyltransferase family.</text>
</comment>
<gene>
    <name evidence="14" type="ORF">FGO68_gene2367</name>
</gene>
<evidence type="ECO:0000256" key="4">
    <source>
        <dbReference type="ARBA" id="ARBA00022516"/>
    </source>
</evidence>
<reference evidence="14" key="1">
    <citation type="submission" date="2019-06" db="EMBL/GenBank/DDBJ databases">
        <authorList>
            <person name="Zheng W."/>
        </authorList>
    </citation>
    <scope>NUCLEOTIDE SEQUENCE</scope>
    <source>
        <strain evidence="14">QDHG01</strain>
    </source>
</reference>
<evidence type="ECO:0000256" key="12">
    <source>
        <dbReference type="ARBA" id="ARBA00023315"/>
    </source>
</evidence>
<proteinExistence type="inferred from homology"/>
<evidence type="ECO:0000256" key="5">
    <source>
        <dbReference type="ARBA" id="ARBA00022679"/>
    </source>
</evidence>
<evidence type="ECO:0000313" key="15">
    <source>
        <dbReference type="Proteomes" id="UP000785679"/>
    </source>
</evidence>
<keyword evidence="5" id="KW-0808">Transferase</keyword>
<evidence type="ECO:0000256" key="8">
    <source>
        <dbReference type="ARBA" id="ARBA00023098"/>
    </source>
</evidence>
<dbReference type="Proteomes" id="UP000785679">
    <property type="component" value="Unassembled WGS sequence"/>
</dbReference>
<sequence length="280" mass="32431">MLIGGHRPGQPLKRWQKVILKTMTQFCARMILLFGPAMLWYKVDRVKVDYKPYLGPDWTPSYNGASTIVGNHSSWCDIVLVTIMKFPSFTPKSGIQKWPFIGPICELVFDSYFINRAGTPEERQKIVDAIADRQSKSESGKAAPLMMFPEGCTTNNTELITFRRGAFQALHSVQPITYNYYSPYFNVAHDILDVLSHMILICSQPYTTCHVKELPVFKPNEYFFEHHKQGEEEKWMTYMRVVRHLMAEQLGFKETQSRLEDKFAYKEMLYPGKGSKNKTE</sequence>
<protein>
    <recommendedName>
        <fullName evidence="13">Phospholipid/glycerol acyltransferase domain-containing protein</fullName>
    </recommendedName>
</protein>
<keyword evidence="4" id="KW-0444">Lipid biosynthesis</keyword>
<evidence type="ECO:0000256" key="1">
    <source>
        <dbReference type="ARBA" id="ARBA00004370"/>
    </source>
</evidence>
<keyword evidence="11" id="KW-1208">Phospholipid metabolism</keyword>
<keyword evidence="6" id="KW-0812">Transmembrane</keyword>
<dbReference type="SUPFAM" id="SSF69593">
    <property type="entry name" value="Glycerol-3-phosphate (1)-acyltransferase"/>
    <property type="match status" value="1"/>
</dbReference>
<evidence type="ECO:0000259" key="13">
    <source>
        <dbReference type="SMART" id="SM00563"/>
    </source>
</evidence>
<dbReference type="EMBL" id="RRYP01011636">
    <property type="protein sequence ID" value="TNV77601.1"/>
    <property type="molecule type" value="Genomic_DNA"/>
</dbReference>
<evidence type="ECO:0000256" key="10">
    <source>
        <dbReference type="ARBA" id="ARBA00023209"/>
    </source>
</evidence>
<dbReference type="InterPro" id="IPR002123">
    <property type="entry name" value="Plipid/glycerol_acylTrfase"/>
</dbReference>
<dbReference type="CDD" id="cd07991">
    <property type="entry name" value="LPLAT_LPCAT1-like"/>
    <property type="match status" value="1"/>
</dbReference>
<evidence type="ECO:0000256" key="11">
    <source>
        <dbReference type="ARBA" id="ARBA00023264"/>
    </source>
</evidence>
<name>A0A8J8T111_HALGN</name>
<keyword evidence="9" id="KW-0472">Membrane</keyword>
<keyword evidence="15" id="KW-1185">Reference proteome</keyword>
<dbReference type="GO" id="GO:0016020">
    <property type="term" value="C:membrane"/>
    <property type="evidence" value="ECO:0007669"/>
    <property type="project" value="UniProtKB-SubCell"/>
</dbReference>
<keyword evidence="12" id="KW-0012">Acyltransferase</keyword>
<dbReference type="AlphaFoldDB" id="A0A8J8T111"/>
<accession>A0A8J8T111</accession>
<comment type="caution">
    <text evidence="14">The sequence shown here is derived from an EMBL/GenBank/DDBJ whole genome shotgun (WGS) entry which is preliminary data.</text>
</comment>
<dbReference type="SMART" id="SM00563">
    <property type="entry name" value="PlsC"/>
    <property type="match status" value="1"/>
</dbReference>
<evidence type="ECO:0000256" key="3">
    <source>
        <dbReference type="ARBA" id="ARBA00008655"/>
    </source>
</evidence>
<evidence type="ECO:0000256" key="7">
    <source>
        <dbReference type="ARBA" id="ARBA00022989"/>
    </source>
</evidence>
<feature type="domain" description="Phospholipid/glycerol acyltransferase" evidence="13">
    <location>
        <begin position="66"/>
        <end position="181"/>
    </location>
</feature>